<name>A0A151R689_CAJCA</name>
<dbReference type="PANTHER" id="PTHR33710:SF71">
    <property type="entry name" value="ENDONUCLEASE_EXONUCLEASE_PHOSPHATASE DOMAIN-CONTAINING PROTEIN"/>
    <property type="match status" value="1"/>
</dbReference>
<organism evidence="1 2">
    <name type="scientific">Cajanus cajan</name>
    <name type="common">Pigeon pea</name>
    <name type="synonym">Cajanus indicus</name>
    <dbReference type="NCBI Taxonomy" id="3821"/>
    <lineage>
        <taxon>Eukaryota</taxon>
        <taxon>Viridiplantae</taxon>
        <taxon>Streptophyta</taxon>
        <taxon>Embryophyta</taxon>
        <taxon>Tracheophyta</taxon>
        <taxon>Spermatophyta</taxon>
        <taxon>Magnoliopsida</taxon>
        <taxon>eudicotyledons</taxon>
        <taxon>Gunneridae</taxon>
        <taxon>Pentapetalae</taxon>
        <taxon>rosids</taxon>
        <taxon>fabids</taxon>
        <taxon>Fabales</taxon>
        <taxon>Fabaceae</taxon>
        <taxon>Papilionoideae</taxon>
        <taxon>50 kb inversion clade</taxon>
        <taxon>NPAAA clade</taxon>
        <taxon>indigoferoid/millettioid clade</taxon>
        <taxon>Phaseoleae</taxon>
        <taxon>Cajanus</taxon>
    </lineage>
</organism>
<dbReference type="InterPro" id="IPR036691">
    <property type="entry name" value="Endo/exonu/phosph_ase_sf"/>
</dbReference>
<keyword evidence="2" id="KW-1185">Reference proteome</keyword>
<evidence type="ECO:0000313" key="1">
    <source>
        <dbReference type="EMBL" id="KYP38072.1"/>
    </source>
</evidence>
<dbReference type="PANTHER" id="PTHR33710">
    <property type="entry name" value="BNAC02G09200D PROTEIN"/>
    <property type="match status" value="1"/>
</dbReference>
<protein>
    <recommendedName>
        <fullName evidence="3">Endonuclease/exonuclease/phosphatase domain-containing protein</fullName>
    </recommendedName>
</protein>
<gene>
    <name evidence="1" type="ORF">KK1_040696</name>
</gene>
<reference evidence="1" key="1">
    <citation type="journal article" date="2012" name="Nat. Biotechnol.">
        <title>Draft genome sequence of pigeonpea (Cajanus cajan), an orphan legume crop of resource-poor farmers.</title>
        <authorList>
            <person name="Varshney R.K."/>
            <person name="Chen W."/>
            <person name="Li Y."/>
            <person name="Bharti A.K."/>
            <person name="Saxena R.K."/>
            <person name="Schlueter J.A."/>
            <person name="Donoghue M.T."/>
            <person name="Azam S."/>
            <person name="Fan G."/>
            <person name="Whaley A.M."/>
            <person name="Farmer A.D."/>
            <person name="Sheridan J."/>
            <person name="Iwata A."/>
            <person name="Tuteja R."/>
            <person name="Penmetsa R.V."/>
            <person name="Wu W."/>
            <person name="Upadhyaya H.D."/>
            <person name="Yang S.P."/>
            <person name="Shah T."/>
            <person name="Saxena K.B."/>
            <person name="Michael T."/>
            <person name="McCombie W.R."/>
            <person name="Yang B."/>
            <person name="Zhang G."/>
            <person name="Yang H."/>
            <person name="Wang J."/>
            <person name="Spillane C."/>
            <person name="Cook D.R."/>
            <person name="May G.D."/>
            <person name="Xu X."/>
            <person name="Jackson S.A."/>
        </authorList>
    </citation>
    <scope>NUCLEOTIDE SEQUENCE [LARGE SCALE GENOMIC DNA]</scope>
</reference>
<dbReference type="Proteomes" id="UP000075243">
    <property type="component" value="Unassembled WGS sequence"/>
</dbReference>
<sequence>MLDNFDLLDLGYFGNKYTWQRPSVGGRLISRWLDRVLGNQSWRVLFLETTLEVLTRLHSDHNPILLRCGPIQHRRGVCVKSDKVISVRF</sequence>
<evidence type="ECO:0000313" key="2">
    <source>
        <dbReference type="Proteomes" id="UP000075243"/>
    </source>
</evidence>
<dbReference type="EMBL" id="KQ484040">
    <property type="protein sequence ID" value="KYP38072.1"/>
    <property type="molecule type" value="Genomic_DNA"/>
</dbReference>
<evidence type="ECO:0008006" key="3">
    <source>
        <dbReference type="Google" id="ProtNLM"/>
    </source>
</evidence>
<accession>A0A151R689</accession>
<dbReference type="SUPFAM" id="SSF56219">
    <property type="entry name" value="DNase I-like"/>
    <property type="match status" value="1"/>
</dbReference>
<proteinExistence type="predicted"/>
<dbReference type="Gramene" id="C.cajan_40953.t">
    <property type="protein sequence ID" value="C.cajan_40953.t.cds1"/>
    <property type="gene ID" value="C.cajan_40953"/>
</dbReference>
<dbReference type="AlphaFoldDB" id="A0A151R689"/>